<evidence type="ECO:0000256" key="1">
    <source>
        <dbReference type="SAM" id="Coils"/>
    </source>
</evidence>
<keyword evidence="1" id="KW-0175">Coiled coil</keyword>
<accession>A0A0G4GR94</accession>
<feature type="compositionally biased region" description="Basic and acidic residues" evidence="2">
    <location>
        <begin position="330"/>
        <end position="345"/>
    </location>
</feature>
<feature type="region of interest" description="Disordered" evidence="2">
    <location>
        <begin position="330"/>
        <end position="360"/>
    </location>
</feature>
<dbReference type="VEuPathDB" id="CryptoDB:Vbra_10217"/>
<evidence type="ECO:0000256" key="3">
    <source>
        <dbReference type="SAM" id="SignalP"/>
    </source>
</evidence>
<keyword evidence="3" id="KW-0732">Signal</keyword>
<reference evidence="4 5" key="1">
    <citation type="submission" date="2014-11" db="EMBL/GenBank/DDBJ databases">
        <authorList>
            <person name="Zhu J."/>
            <person name="Qi W."/>
            <person name="Song R."/>
        </authorList>
    </citation>
    <scope>NUCLEOTIDE SEQUENCE [LARGE SCALE GENOMIC DNA]</scope>
</reference>
<gene>
    <name evidence="4" type="ORF">Vbra_10217</name>
</gene>
<feature type="region of interest" description="Disordered" evidence="2">
    <location>
        <begin position="96"/>
        <end position="117"/>
    </location>
</feature>
<dbReference type="PhylomeDB" id="A0A0G4GR94"/>
<sequence length="522" mass="56700">MELCSILLLAILIPICLIPAAPFAQGLSANHPLHHRSKQNAIPFPRDDTHDILDAAFVELGNHLERSGLSVDPAELQHYAGTAAKALANLIESHDGSGRAAPSAHSEQEALSVGRGGGASVGFPQDDLVHQVQSLVEKHLLMCAEMILRKATVRCDAAVTHLQNILASSQKQVAFGAQSLKTTSPLATMEANLRRSIEQCQQAKAKIITMTREHEKKACDEQDALRAEIERRREELRQIKTKLDEAFRGDTLQTQGHMGSAESACCRQDKLTDCLLPAMEAAPNPLMQCIETHMCVPDAGAGLPIQMLERGANESASELPSDITSFNEEAREFEESFPKADDSQRNKGPGGTGPHYDPKDMTFDFMRGVPGLPERRTLMTGSPALLYQSPVVPRARYPGGRYFSRFNKPGSGVYINDPNNTMGLTPITNRNIAFVPYPADGDAYHPLKQSDFNVEMHMDPVPIRETGSLPIDNGVLSGIAGNRMVNSSMNAHLSLIQTTSNITAPENPLAESLKPNSIASPV</sequence>
<evidence type="ECO:0000256" key="2">
    <source>
        <dbReference type="SAM" id="MobiDB-lite"/>
    </source>
</evidence>
<evidence type="ECO:0000313" key="5">
    <source>
        <dbReference type="Proteomes" id="UP000041254"/>
    </source>
</evidence>
<keyword evidence="5" id="KW-1185">Reference proteome</keyword>
<feature type="signal peptide" evidence="3">
    <location>
        <begin position="1"/>
        <end position="20"/>
    </location>
</feature>
<dbReference type="AlphaFoldDB" id="A0A0G4GR94"/>
<name>A0A0G4GR94_VITBC</name>
<dbReference type="EMBL" id="CDMY01000768">
    <property type="protein sequence ID" value="CEM32863.1"/>
    <property type="molecule type" value="Genomic_DNA"/>
</dbReference>
<organism evidence="4 5">
    <name type="scientific">Vitrella brassicaformis (strain CCMP3155)</name>
    <dbReference type="NCBI Taxonomy" id="1169540"/>
    <lineage>
        <taxon>Eukaryota</taxon>
        <taxon>Sar</taxon>
        <taxon>Alveolata</taxon>
        <taxon>Colpodellida</taxon>
        <taxon>Vitrellaceae</taxon>
        <taxon>Vitrella</taxon>
    </lineage>
</organism>
<feature type="coiled-coil region" evidence="1">
    <location>
        <begin position="186"/>
        <end position="246"/>
    </location>
</feature>
<proteinExistence type="predicted"/>
<evidence type="ECO:0000313" key="4">
    <source>
        <dbReference type="EMBL" id="CEM32863.1"/>
    </source>
</evidence>
<dbReference type="Proteomes" id="UP000041254">
    <property type="component" value="Unassembled WGS sequence"/>
</dbReference>
<protein>
    <submittedName>
        <fullName evidence="4">Uncharacterized protein</fullName>
    </submittedName>
</protein>
<feature type="chain" id="PRO_5005190372" evidence="3">
    <location>
        <begin position="21"/>
        <end position="522"/>
    </location>
</feature>
<dbReference type="InParanoid" id="A0A0G4GR94"/>